<keyword evidence="4" id="KW-1133">Transmembrane helix</keyword>
<accession>A0ABR0DFA5</accession>
<keyword evidence="2" id="KW-0812">Transmembrane</keyword>
<dbReference type="InterPro" id="IPR046956">
    <property type="entry name" value="RLP23-like"/>
</dbReference>
<sequence>MNASRLSHHASQLELKEKMKAVRPFSDLTAVHFSAPRESFWNVTKDCNTTSPHCHHGTSPKIVAHGKHLSYLDLSGINFQLSPILAFLGSMTQLRHYYLSGALLSGVVPHDHGNLSSLNVLDLGGAETLDAIPPVVVDDLMWVSRLSLLENLNMSYVDLSPTKDLLVGWYWRRF</sequence>
<evidence type="ECO:0000256" key="1">
    <source>
        <dbReference type="ARBA" id="ARBA00004479"/>
    </source>
</evidence>
<evidence type="ECO:0000256" key="6">
    <source>
        <dbReference type="ARBA" id="ARBA00023180"/>
    </source>
</evidence>
<keyword evidence="3" id="KW-0732">Signal</keyword>
<organism evidence="7 8">
    <name type="scientific">Penstemon davidsonii</name>
    <dbReference type="NCBI Taxonomy" id="160366"/>
    <lineage>
        <taxon>Eukaryota</taxon>
        <taxon>Viridiplantae</taxon>
        <taxon>Streptophyta</taxon>
        <taxon>Embryophyta</taxon>
        <taxon>Tracheophyta</taxon>
        <taxon>Spermatophyta</taxon>
        <taxon>Magnoliopsida</taxon>
        <taxon>eudicotyledons</taxon>
        <taxon>Gunneridae</taxon>
        <taxon>Pentapetalae</taxon>
        <taxon>asterids</taxon>
        <taxon>lamiids</taxon>
        <taxon>Lamiales</taxon>
        <taxon>Plantaginaceae</taxon>
        <taxon>Cheloneae</taxon>
        <taxon>Penstemon</taxon>
    </lineage>
</organism>
<dbReference type="PANTHER" id="PTHR48063">
    <property type="entry name" value="LRR RECEPTOR-LIKE KINASE"/>
    <property type="match status" value="1"/>
</dbReference>
<name>A0ABR0DFA5_9LAMI</name>
<evidence type="ECO:0000313" key="7">
    <source>
        <dbReference type="EMBL" id="KAK4487917.1"/>
    </source>
</evidence>
<dbReference type="Proteomes" id="UP001291926">
    <property type="component" value="Unassembled WGS sequence"/>
</dbReference>
<keyword evidence="8" id="KW-1185">Reference proteome</keyword>
<comment type="caution">
    <text evidence="7">The sequence shown here is derived from an EMBL/GenBank/DDBJ whole genome shotgun (WGS) entry which is preliminary data.</text>
</comment>
<reference evidence="7 8" key="1">
    <citation type="journal article" date="2023" name="bioRxiv">
        <title>Genome report: Whole genome sequence and annotation of Penstemon davidsonii.</title>
        <authorList>
            <person name="Ostevik K.L."/>
            <person name="Alabady M."/>
            <person name="Zhang M."/>
            <person name="Rausher M.D."/>
        </authorList>
    </citation>
    <scope>NUCLEOTIDE SEQUENCE [LARGE SCALE GENOMIC DNA]</scope>
    <source>
        <strain evidence="7">DNT005</strain>
        <tissue evidence="7">Whole leaf</tissue>
    </source>
</reference>
<dbReference type="PANTHER" id="PTHR48063:SF76">
    <property type="entry name" value="NON-SPECIFIC SERINE_THREONINE PROTEIN KINASE"/>
    <property type="match status" value="1"/>
</dbReference>
<keyword evidence="6" id="KW-0325">Glycoprotein</keyword>
<evidence type="ECO:0000256" key="3">
    <source>
        <dbReference type="ARBA" id="ARBA00022729"/>
    </source>
</evidence>
<dbReference type="EMBL" id="JAYDYQ010001088">
    <property type="protein sequence ID" value="KAK4487917.1"/>
    <property type="molecule type" value="Genomic_DNA"/>
</dbReference>
<dbReference type="InterPro" id="IPR032675">
    <property type="entry name" value="LRR_dom_sf"/>
</dbReference>
<comment type="subcellular location">
    <subcellularLocation>
        <location evidence="1">Membrane</location>
        <topology evidence="1">Single-pass type I membrane protein</topology>
    </subcellularLocation>
</comment>
<dbReference type="SUPFAM" id="SSF52058">
    <property type="entry name" value="L domain-like"/>
    <property type="match status" value="1"/>
</dbReference>
<evidence type="ECO:0000313" key="8">
    <source>
        <dbReference type="Proteomes" id="UP001291926"/>
    </source>
</evidence>
<evidence type="ECO:0000256" key="4">
    <source>
        <dbReference type="ARBA" id="ARBA00022989"/>
    </source>
</evidence>
<evidence type="ECO:0000256" key="5">
    <source>
        <dbReference type="ARBA" id="ARBA00023136"/>
    </source>
</evidence>
<keyword evidence="5" id="KW-0472">Membrane</keyword>
<gene>
    <name evidence="7" type="ORF">RD792_003655</name>
</gene>
<proteinExistence type="predicted"/>
<protein>
    <submittedName>
        <fullName evidence="7">Uncharacterized protein</fullName>
    </submittedName>
</protein>
<dbReference type="Gene3D" id="3.80.10.10">
    <property type="entry name" value="Ribonuclease Inhibitor"/>
    <property type="match status" value="1"/>
</dbReference>
<evidence type="ECO:0000256" key="2">
    <source>
        <dbReference type="ARBA" id="ARBA00022692"/>
    </source>
</evidence>